<organism evidence="1 2">
    <name type="scientific">Cotesia glomerata</name>
    <name type="common">Lepidopteran parasitic wasp</name>
    <name type="synonym">Apanteles glomeratus</name>
    <dbReference type="NCBI Taxonomy" id="32391"/>
    <lineage>
        <taxon>Eukaryota</taxon>
        <taxon>Metazoa</taxon>
        <taxon>Ecdysozoa</taxon>
        <taxon>Arthropoda</taxon>
        <taxon>Hexapoda</taxon>
        <taxon>Insecta</taxon>
        <taxon>Pterygota</taxon>
        <taxon>Neoptera</taxon>
        <taxon>Endopterygota</taxon>
        <taxon>Hymenoptera</taxon>
        <taxon>Apocrita</taxon>
        <taxon>Ichneumonoidea</taxon>
        <taxon>Braconidae</taxon>
        <taxon>Microgastrinae</taxon>
        <taxon>Cotesia</taxon>
    </lineage>
</organism>
<reference evidence="1 2" key="1">
    <citation type="journal article" date="2021" name="J. Hered.">
        <title>A chromosome-level genome assembly of the parasitoid wasp, Cotesia glomerata (Hymenoptera: Braconidae).</title>
        <authorList>
            <person name="Pinto B.J."/>
            <person name="Weis J.J."/>
            <person name="Gamble T."/>
            <person name="Ode P.J."/>
            <person name="Paul R."/>
            <person name="Zaspel J.M."/>
        </authorList>
    </citation>
    <scope>NUCLEOTIDE SEQUENCE [LARGE SCALE GENOMIC DNA]</scope>
    <source>
        <strain evidence="1">CgM1</strain>
    </source>
</reference>
<keyword evidence="2" id="KW-1185">Reference proteome</keyword>
<evidence type="ECO:0000313" key="1">
    <source>
        <dbReference type="EMBL" id="KAH0560225.1"/>
    </source>
</evidence>
<dbReference type="AlphaFoldDB" id="A0AAV7IF23"/>
<gene>
    <name evidence="1" type="ORF">KQX54_002630</name>
</gene>
<name>A0AAV7IF23_COTGL</name>
<sequence length="115" mass="13248">MRACLGVINLKEGRWGDKDMIWWVPDGVDTDREFRLWCSCKALVIFFILTMKTIPTFHLGWIKDIRENEISPGECRICCECSSPRGISMGYHDYSTTWCNLEDAKLSILSSLLLP</sequence>
<evidence type="ECO:0000313" key="2">
    <source>
        <dbReference type="Proteomes" id="UP000826195"/>
    </source>
</evidence>
<proteinExistence type="predicted"/>
<accession>A0AAV7IF23</accession>
<protein>
    <submittedName>
        <fullName evidence="1">Uncharacterized protein</fullName>
    </submittedName>
</protein>
<dbReference type="Proteomes" id="UP000826195">
    <property type="component" value="Unassembled WGS sequence"/>
</dbReference>
<comment type="caution">
    <text evidence="1">The sequence shown here is derived from an EMBL/GenBank/DDBJ whole genome shotgun (WGS) entry which is preliminary data.</text>
</comment>
<dbReference type="EMBL" id="JAHXZJ010000374">
    <property type="protein sequence ID" value="KAH0560225.1"/>
    <property type="molecule type" value="Genomic_DNA"/>
</dbReference>